<dbReference type="Pfam" id="PF12697">
    <property type="entry name" value="Abhydrolase_6"/>
    <property type="match status" value="1"/>
</dbReference>
<keyword evidence="1 3" id="KW-0378">Hydrolase</keyword>
<dbReference type="PANTHER" id="PTHR43798:SF31">
    <property type="entry name" value="AB HYDROLASE SUPERFAMILY PROTEIN YCLE"/>
    <property type="match status" value="1"/>
</dbReference>
<proteinExistence type="predicted"/>
<feature type="domain" description="AB hydrolase-1" evidence="2">
    <location>
        <begin position="18"/>
        <end position="257"/>
    </location>
</feature>
<dbReference type="RefSeq" id="WP_207989633.1">
    <property type="nucleotide sequence ID" value="NZ_CP071794.1"/>
</dbReference>
<evidence type="ECO:0000256" key="1">
    <source>
        <dbReference type="ARBA" id="ARBA00022801"/>
    </source>
</evidence>
<keyword evidence="4" id="KW-1185">Reference proteome</keyword>
<protein>
    <submittedName>
        <fullName evidence="3">Alpha/beta hydrolase</fullName>
    </submittedName>
</protein>
<gene>
    <name evidence="3" type="ORF">J4G78_07040</name>
</gene>
<dbReference type="Gene3D" id="3.40.50.1820">
    <property type="entry name" value="alpha/beta hydrolase"/>
    <property type="match status" value="1"/>
</dbReference>
<evidence type="ECO:0000313" key="4">
    <source>
        <dbReference type="Proteomes" id="UP000663923"/>
    </source>
</evidence>
<dbReference type="SUPFAM" id="SSF53474">
    <property type="entry name" value="alpha/beta-Hydrolases"/>
    <property type="match status" value="1"/>
</dbReference>
<dbReference type="PANTHER" id="PTHR43798">
    <property type="entry name" value="MONOACYLGLYCEROL LIPASE"/>
    <property type="match status" value="1"/>
</dbReference>
<dbReference type="InterPro" id="IPR000073">
    <property type="entry name" value="AB_hydrolase_1"/>
</dbReference>
<reference evidence="3 4" key="1">
    <citation type="submission" date="2021-03" db="EMBL/GenBank/DDBJ databases">
        <title>Complete genome of Parasphingorhabdus_sp.JHSY0214.</title>
        <authorList>
            <person name="Yoo J.H."/>
            <person name="Bae J.W."/>
        </authorList>
    </citation>
    <scope>NUCLEOTIDE SEQUENCE [LARGE SCALE GENOMIC DNA]</scope>
    <source>
        <strain evidence="3 4">JHSY0214</strain>
    </source>
</reference>
<accession>A0ABX7TAN4</accession>
<evidence type="ECO:0000259" key="2">
    <source>
        <dbReference type="Pfam" id="PF12697"/>
    </source>
</evidence>
<organism evidence="3 4">
    <name type="scientific">Parasphingorhabdus cellanae</name>
    <dbReference type="NCBI Taxonomy" id="2806553"/>
    <lineage>
        <taxon>Bacteria</taxon>
        <taxon>Pseudomonadati</taxon>
        <taxon>Pseudomonadota</taxon>
        <taxon>Alphaproteobacteria</taxon>
        <taxon>Sphingomonadales</taxon>
        <taxon>Sphingomonadaceae</taxon>
        <taxon>Parasphingorhabdus</taxon>
    </lineage>
</organism>
<dbReference type="EMBL" id="CP071794">
    <property type="protein sequence ID" value="QTD57283.1"/>
    <property type="molecule type" value="Genomic_DNA"/>
</dbReference>
<dbReference type="Proteomes" id="UP000663923">
    <property type="component" value="Chromosome"/>
</dbReference>
<name>A0ABX7TAN4_9SPHN</name>
<sequence length="268" mass="29782">MGVPLLVMETGNRNGPPILFIHGMSQSHLSWEPQFNSELAQKYRLVAFDMRGHGGSGKPWDERDYAGSQIWGGDVAAVIDGLGLKDVTIVAWSFGGFVAVSYVRHYGTQNVRAINLSGTLGGLIEFPRKPSKDYDKILEGSKMRGSLDLRANIEGYRAMPNSFTAQPMAAKDRETAFVTGLMNPSYVRRAMRKLPLQNYDMVDKINVPVLITVGTTDLEWPDDIADQLASELPDGRISTYDNKGHFPSLEDAGRFNRELDELVRSSRK</sequence>
<evidence type="ECO:0000313" key="3">
    <source>
        <dbReference type="EMBL" id="QTD57283.1"/>
    </source>
</evidence>
<dbReference type="GO" id="GO:0016787">
    <property type="term" value="F:hydrolase activity"/>
    <property type="evidence" value="ECO:0007669"/>
    <property type="project" value="UniProtKB-KW"/>
</dbReference>
<dbReference type="InterPro" id="IPR050266">
    <property type="entry name" value="AB_hydrolase_sf"/>
</dbReference>
<dbReference type="InterPro" id="IPR029058">
    <property type="entry name" value="AB_hydrolase_fold"/>
</dbReference>